<keyword evidence="4" id="KW-1185">Reference proteome</keyword>
<evidence type="ECO:0000259" key="2">
    <source>
        <dbReference type="Pfam" id="PF00144"/>
    </source>
</evidence>
<name>A0A0C3H411_OIDMZ</name>
<dbReference type="Pfam" id="PF00144">
    <property type="entry name" value="Beta-lactamase"/>
    <property type="match status" value="1"/>
</dbReference>
<accession>A0A0C3H411</accession>
<dbReference type="Proteomes" id="UP000054321">
    <property type="component" value="Unassembled WGS sequence"/>
</dbReference>
<dbReference type="HOGENOM" id="CLU_020027_14_1_1"/>
<gene>
    <name evidence="3" type="ORF">OIDMADRAFT_168948</name>
</gene>
<dbReference type="AlphaFoldDB" id="A0A0C3H411"/>
<sequence>MTFTPFTADFDRRVADTLQRWRVPGVAFSVLHKESSWSKGYGLADIESKAPVEHATTLFFGASTTKAHLCAAWAIYLASDANQSKPPDERISWRTPMATIIPQDFVLSEPTRTAQVTLEDCLSHRTGLPRHEMSTKKGTLRQITRNLRHLPMHNSLREEHEYCNQMFFAASYALEVVTGKSASAFMKETLWHPLGMQHTYGGLRDARGAGGSIAQGYSWSKFASDPEWENVELIKESALDAPERSGAGFIVTTVDDYAKWMRAFLQPSTGPLNDDIVKNLWAPRSHLSPHDPINIPFEGVLAYGLGWFITTYKSNLVHWHTGEIDGYGALVMLVPSLELGVSFLSNGQTAHTSLKGLAVDLIDILLGDSRHEVLEKMDRFFIDDSRDHAEKNRTARQRLYPDAPPTPTIPLTLALKDYLGTYRNIAYGPITLNLLQLGDCTTQFDSTTYLVCRTMQNHSLPRTFTFTHINAENWLVTRFQTGTPVVNPDNSPYRTALRARTLVSTAGQVEAIGITMEPALPDFFFWFMKES</sequence>
<comment type="similarity">
    <text evidence="1">Belongs to the peptidase S12 family.</text>
</comment>
<evidence type="ECO:0000313" key="3">
    <source>
        <dbReference type="EMBL" id="KIM97191.1"/>
    </source>
</evidence>
<reference evidence="4" key="2">
    <citation type="submission" date="2015-01" db="EMBL/GenBank/DDBJ databases">
        <title>Evolutionary Origins and Diversification of the Mycorrhizal Mutualists.</title>
        <authorList>
            <consortium name="DOE Joint Genome Institute"/>
            <consortium name="Mycorrhizal Genomics Consortium"/>
            <person name="Kohler A."/>
            <person name="Kuo A."/>
            <person name="Nagy L.G."/>
            <person name="Floudas D."/>
            <person name="Copeland A."/>
            <person name="Barry K.W."/>
            <person name="Cichocki N."/>
            <person name="Veneault-Fourrey C."/>
            <person name="LaButti K."/>
            <person name="Lindquist E.A."/>
            <person name="Lipzen A."/>
            <person name="Lundell T."/>
            <person name="Morin E."/>
            <person name="Murat C."/>
            <person name="Riley R."/>
            <person name="Ohm R."/>
            <person name="Sun H."/>
            <person name="Tunlid A."/>
            <person name="Henrissat B."/>
            <person name="Grigoriev I.V."/>
            <person name="Hibbett D.S."/>
            <person name="Martin F."/>
        </authorList>
    </citation>
    <scope>NUCLEOTIDE SEQUENCE [LARGE SCALE GENOMIC DNA]</scope>
    <source>
        <strain evidence="4">Zn</strain>
    </source>
</reference>
<organism evidence="3 4">
    <name type="scientific">Oidiodendron maius (strain Zn)</name>
    <dbReference type="NCBI Taxonomy" id="913774"/>
    <lineage>
        <taxon>Eukaryota</taxon>
        <taxon>Fungi</taxon>
        <taxon>Dikarya</taxon>
        <taxon>Ascomycota</taxon>
        <taxon>Pezizomycotina</taxon>
        <taxon>Leotiomycetes</taxon>
        <taxon>Leotiomycetes incertae sedis</taxon>
        <taxon>Myxotrichaceae</taxon>
        <taxon>Oidiodendron</taxon>
    </lineage>
</organism>
<dbReference type="PANTHER" id="PTHR46825:SF9">
    <property type="entry name" value="BETA-LACTAMASE-RELATED DOMAIN-CONTAINING PROTEIN"/>
    <property type="match status" value="1"/>
</dbReference>
<dbReference type="SUPFAM" id="SSF56601">
    <property type="entry name" value="beta-lactamase/transpeptidase-like"/>
    <property type="match status" value="1"/>
</dbReference>
<dbReference type="OrthoDB" id="552049at2759"/>
<evidence type="ECO:0000256" key="1">
    <source>
        <dbReference type="ARBA" id="ARBA00038215"/>
    </source>
</evidence>
<dbReference type="InParanoid" id="A0A0C3H411"/>
<feature type="domain" description="Beta-lactamase-related" evidence="2">
    <location>
        <begin position="10"/>
        <end position="352"/>
    </location>
</feature>
<dbReference type="InterPro" id="IPR001466">
    <property type="entry name" value="Beta-lactam-related"/>
</dbReference>
<protein>
    <recommendedName>
        <fullName evidence="2">Beta-lactamase-related domain-containing protein</fullName>
    </recommendedName>
</protein>
<reference evidence="3 4" key="1">
    <citation type="submission" date="2014-04" db="EMBL/GenBank/DDBJ databases">
        <authorList>
            <consortium name="DOE Joint Genome Institute"/>
            <person name="Kuo A."/>
            <person name="Martino E."/>
            <person name="Perotto S."/>
            <person name="Kohler A."/>
            <person name="Nagy L.G."/>
            <person name="Floudas D."/>
            <person name="Copeland A."/>
            <person name="Barry K.W."/>
            <person name="Cichocki N."/>
            <person name="Veneault-Fourrey C."/>
            <person name="LaButti K."/>
            <person name="Lindquist E.A."/>
            <person name="Lipzen A."/>
            <person name="Lundell T."/>
            <person name="Morin E."/>
            <person name="Murat C."/>
            <person name="Sun H."/>
            <person name="Tunlid A."/>
            <person name="Henrissat B."/>
            <person name="Grigoriev I.V."/>
            <person name="Hibbett D.S."/>
            <person name="Martin F."/>
            <person name="Nordberg H.P."/>
            <person name="Cantor M.N."/>
            <person name="Hua S.X."/>
        </authorList>
    </citation>
    <scope>NUCLEOTIDE SEQUENCE [LARGE SCALE GENOMIC DNA]</scope>
    <source>
        <strain evidence="3 4">Zn</strain>
    </source>
</reference>
<proteinExistence type="inferred from homology"/>
<dbReference type="PANTHER" id="PTHR46825">
    <property type="entry name" value="D-ALANYL-D-ALANINE-CARBOXYPEPTIDASE/ENDOPEPTIDASE AMPH"/>
    <property type="match status" value="1"/>
</dbReference>
<dbReference type="EMBL" id="KN832882">
    <property type="protein sequence ID" value="KIM97191.1"/>
    <property type="molecule type" value="Genomic_DNA"/>
</dbReference>
<dbReference type="Gene3D" id="3.40.710.10">
    <property type="entry name" value="DD-peptidase/beta-lactamase superfamily"/>
    <property type="match status" value="1"/>
</dbReference>
<evidence type="ECO:0000313" key="4">
    <source>
        <dbReference type="Proteomes" id="UP000054321"/>
    </source>
</evidence>
<dbReference type="InterPro" id="IPR050491">
    <property type="entry name" value="AmpC-like"/>
</dbReference>
<dbReference type="InterPro" id="IPR012338">
    <property type="entry name" value="Beta-lactam/transpept-like"/>
</dbReference>